<reference evidence="3 4" key="1">
    <citation type="journal article" date="2015" name="Genome Announc.">
        <title>Expanding the biotechnology potential of lactobacilli through comparative genomics of 213 strains and associated genera.</title>
        <authorList>
            <person name="Sun Z."/>
            <person name="Harris H.M."/>
            <person name="McCann A."/>
            <person name="Guo C."/>
            <person name="Argimon S."/>
            <person name="Zhang W."/>
            <person name="Yang X."/>
            <person name="Jeffery I.B."/>
            <person name="Cooney J.C."/>
            <person name="Kagawa T.F."/>
            <person name="Liu W."/>
            <person name="Song Y."/>
            <person name="Salvetti E."/>
            <person name="Wrobel A."/>
            <person name="Rasinkangas P."/>
            <person name="Parkhill J."/>
            <person name="Rea M.C."/>
            <person name="O'Sullivan O."/>
            <person name="Ritari J."/>
            <person name="Douillard F.P."/>
            <person name="Paul Ross R."/>
            <person name="Yang R."/>
            <person name="Briner A.E."/>
            <person name="Felis G.E."/>
            <person name="de Vos W.M."/>
            <person name="Barrangou R."/>
            <person name="Klaenhammer T.R."/>
            <person name="Caufield P.W."/>
            <person name="Cui Y."/>
            <person name="Zhang H."/>
            <person name="O'Toole P.W."/>
        </authorList>
    </citation>
    <scope>NUCLEOTIDE SEQUENCE [LARGE SCALE GENOMIC DNA]</scope>
    <source>
        <strain evidence="3 4">DSM 20001</strain>
    </source>
</reference>
<evidence type="ECO:0000313" key="4">
    <source>
        <dbReference type="Proteomes" id="UP000051181"/>
    </source>
</evidence>
<evidence type="ECO:0000259" key="1">
    <source>
        <dbReference type="Pfam" id="PF01368"/>
    </source>
</evidence>
<dbReference type="Pfam" id="PF02272">
    <property type="entry name" value="DHHA1"/>
    <property type="match status" value="1"/>
</dbReference>
<evidence type="ECO:0000313" key="3">
    <source>
        <dbReference type="EMBL" id="KRK17680.1"/>
    </source>
</evidence>
<dbReference type="SUPFAM" id="SSF64182">
    <property type="entry name" value="DHH phosphoesterases"/>
    <property type="match status" value="1"/>
</dbReference>
<feature type="domain" description="DDH" evidence="1">
    <location>
        <begin position="20"/>
        <end position="156"/>
    </location>
</feature>
<proteinExistence type="predicted"/>
<name>A0A0R1F7G9_9LACO</name>
<accession>A0A0R1F7G9</accession>
<dbReference type="Pfam" id="PF01368">
    <property type="entry name" value="DHH"/>
    <property type="match status" value="1"/>
</dbReference>
<evidence type="ECO:0000259" key="2">
    <source>
        <dbReference type="Pfam" id="PF02272"/>
    </source>
</evidence>
<dbReference type="Gene3D" id="3.90.1640.10">
    <property type="entry name" value="inorganic pyrophosphatase (n-terminal core)"/>
    <property type="match status" value="1"/>
</dbReference>
<dbReference type="eggNOG" id="COG0618">
    <property type="taxonomic scope" value="Bacteria"/>
</dbReference>
<comment type="caution">
    <text evidence="3">The sequence shown here is derived from an EMBL/GenBank/DDBJ whole genome shotgun (WGS) entry which is preliminary data.</text>
</comment>
<dbReference type="PANTHER" id="PTHR47618">
    <property type="entry name" value="BIFUNCTIONAL OLIGORIBONUCLEASE AND PAP PHOSPHATASE NRNA"/>
    <property type="match status" value="1"/>
</dbReference>
<feature type="domain" description="DHHA1" evidence="2">
    <location>
        <begin position="232"/>
        <end position="314"/>
    </location>
</feature>
<dbReference type="RefSeq" id="WP_003678649.1">
    <property type="nucleotide sequence ID" value="NZ_AZCN01000022.1"/>
</dbReference>
<dbReference type="EMBL" id="AZCN01000022">
    <property type="protein sequence ID" value="KRK17680.1"/>
    <property type="molecule type" value="Genomic_DNA"/>
</dbReference>
<dbReference type="GeneID" id="65917549"/>
<dbReference type="InterPro" id="IPR001667">
    <property type="entry name" value="DDH_dom"/>
</dbReference>
<gene>
    <name evidence="3" type="ORF">FD22_GL000882</name>
</gene>
<dbReference type="PATRIC" id="fig|913848.6.peg.912"/>
<protein>
    <submittedName>
        <fullName evidence="3">Phosphoesterase, DHH family protein</fullName>
    </submittedName>
</protein>
<dbReference type="AlphaFoldDB" id="A0A0R1F7G9"/>
<dbReference type="GO" id="GO:0003676">
    <property type="term" value="F:nucleic acid binding"/>
    <property type="evidence" value="ECO:0007669"/>
    <property type="project" value="InterPro"/>
</dbReference>
<dbReference type="InterPro" id="IPR003156">
    <property type="entry name" value="DHHA1_dom"/>
</dbReference>
<organism evidence="3 4">
    <name type="scientific">Loigolactobacillus coryniformis subsp. coryniformis KCTC 3167 = DSM 20001</name>
    <dbReference type="NCBI Taxonomy" id="913848"/>
    <lineage>
        <taxon>Bacteria</taxon>
        <taxon>Bacillati</taxon>
        <taxon>Bacillota</taxon>
        <taxon>Bacilli</taxon>
        <taxon>Lactobacillales</taxon>
        <taxon>Lactobacillaceae</taxon>
        <taxon>Loigolactobacillus</taxon>
    </lineage>
</organism>
<dbReference type="PANTHER" id="PTHR47618:SF1">
    <property type="entry name" value="BIFUNCTIONAL OLIGORIBONUCLEASE AND PAP PHOSPHATASE NRNA"/>
    <property type="match status" value="1"/>
</dbReference>
<dbReference type="InterPro" id="IPR038763">
    <property type="entry name" value="DHH_sf"/>
</dbReference>
<dbReference type="Proteomes" id="UP000051181">
    <property type="component" value="Unassembled WGS sequence"/>
</dbReference>
<dbReference type="InterPro" id="IPR051319">
    <property type="entry name" value="Oligoribo/pAp-PDE_c-di-AMP_PDE"/>
</dbReference>
<dbReference type="Gene3D" id="3.10.310.30">
    <property type="match status" value="1"/>
</dbReference>
<sequence>MQKAELQQQIIAQIKAFETIIIHRHEKADPDALGSQVGLAEIIRASFPAKKVYVVGANTEGLDWLATMDQVTDETYRQALVIVTDTANTPRVDDQRFNQGQELIKIDHHPNDDAYGDIQLVDDQASSTSELIFDLQAASAELQLSATAAQLLYAGIVGDTGRFMFANTSTHTFNVAGELVKADFDPTVINRNLDTLTLEQARLSAYVLEHMTVLPSGAAYVTLTTETLNALNVSVAQAHAVVSLPGKIAAVQVWSVFVQQAPASYRVHLRSKGPIVNQLAKAHDGGGHPLASGARAYSEAEIKAIIAGVDQLAQNNK</sequence>